<feature type="binding site" description="axial binding residue" evidence="10">
    <location>
        <position position="456"/>
    </location>
    <ligand>
        <name>heme</name>
        <dbReference type="ChEBI" id="CHEBI:30413"/>
    </ligand>
    <ligandPart>
        <name>Fe</name>
        <dbReference type="ChEBI" id="CHEBI:18248"/>
    </ligandPart>
</feature>
<dbReference type="InterPro" id="IPR051103">
    <property type="entry name" value="Plant_metabolite_P450s"/>
</dbReference>
<evidence type="ECO:0000313" key="12">
    <source>
        <dbReference type="EMBL" id="PKA59210.1"/>
    </source>
</evidence>
<comment type="cofactor">
    <cofactor evidence="10">
        <name>heme</name>
        <dbReference type="ChEBI" id="CHEBI:30413"/>
    </cofactor>
</comment>
<dbReference type="GO" id="GO:0020037">
    <property type="term" value="F:heme binding"/>
    <property type="evidence" value="ECO:0007669"/>
    <property type="project" value="InterPro"/>
</dbReference>
<dbReference type="GO" id="GO:0016020">
    <property type="term" value="C:membrane"/>
    <property type="evidence" value="ECO:0007669"/>
    <property type="project" value="UniProtKB-SubCell"/>
</dbReference>
<evidence type="ECO:0000313" key="13">
    <source>
        <dbReference type="Proteomes" id="UP000236161"/>
    </source>
</evidence>
<dbReference type="GO" id="GO:0016709">
    <property type="term" value="F:oxidoreductase activity, acting on paired donors, with incorporation or reduction of molecular oxygen, NAD(P)H as one donor, and incorporation of one atom of oxygen"/>
    <property type="evidence" value="ECO:0007669"/>
    <property type="project" value="TreeGrafter"/>
</dbReference>
<dbReference type="EMBL" id="KZ451950">
    <property type="protein sequence ID" value="PKA59210.1"/>
    <property type="molecule type" value="Genomic_DNA"/>
</dbReference>
<comment type="subcellular location">
    <subcellularLocation>
        <location evidence="1">Membrane</location>
        <topology evidence="1">Single-pass membrane protein</topology>
    </subcellularLocation>
</comment>
<keyword evidence="4 10" id="KW-0479">Metal-binding</keyword>
<organism evidence="12 13">
    <name type="scientific">Apostasia shenzhenica</name>
    <dbReference type="NCBI Taxonomy" id="1088818"/>
    <lineage>
        <taxon>Eukaryota</taxon>
        <taxon>Viridiplantae</taxon>
        <taxon>Streptophyta</taxon>
        <taxon>Embryophyta</taxon>
        <taxon>Tracheophyta</taxon>
        <taxon>Spermatophyta</taxon>
        <taxon>Magnoliopsida</taxon>
        <taxon>Liliopsida</taxon>
        <taxon>Asparagales</taxon>
        <taxon>Orchidaceae</taxon>
        <taxon>Apostasioideae</taxon>
        <taxon>Apostasia</taxon>
    </lineage>
</organism>
<gene>
    <name evidence="12" type="primary">CYP89A2</name>
    <name evidence="12" type="ORF">AXF42_Ash001303</name>
</gene>
<evidence type="ECO:0000256" key="9">
    <source>
        <dbReference type="ARBA" id="ARBA00023136"/>
    </source>
</evidence>
<keyword evidence="3" id="KW-0812">Transmembrane</keyword>
<keyword evidence="7 10" id="KW-0408">Iron</keyword>
<protein>
    <submittedName>
        <fullName evidence="12">Cytochrome P450 89A2</fullName>
    </submittedName>
</protein>
<evidence type="ECO:0000256" key="11">
    <source>
        <dbReference type="RuleBase" id="RU000461"/>
    </source>
</evidence>
<keyword evidence="6 11" id="KW-0560">Oxidoreductase</keyword>
<evidence type="ECO:0000256" key="1">
    <source>
        <dbReference type="ARBA" id="ARBA00004167"/>
    </source>
</evidence>
<evidence type="ECO:0000256" key="6">
    <source>
        <dbReference type="ARBA" id="ARBA00023002"/>
    </source>
</evidence>
<evidence type="ECO:0000256" key="3">
    <source>
        <dbReference type="ARBA" id="ARBA00022692"/>
    </source>
</evidence>
<dbReference type="InterPro" id="IPR001128">
    <property type="entry name" value="Cyt_P450"/>
</dbReference>
<keyword evidence="13" id="KW-1185">Reference proteome</keyword>
<dbReference type="PRINTS" id="PR00463">
    <property type="entry name" value="EP450I"/>
</dbReference>
<dbReference type="GO" id="GO:0005506">
    <property type="term" value="F:iron ion binding"/>
    <property type="evidence" value="ECO:0007669"/>
    <property type="project" value="InterPro"/>
</dbReference>
<evidence type="ECO:0000256" key="2">
    <source>
        <dbReference type="ARBA" id="ARBA00022617"/>
    </source>
</evidence>
<dbReference type="OrthoDB" id="1055148at2759"/>
<keyword evidence="5" id="KW-1133">Transmembrane helix</keyword>
<evidence type="ECO:0000256" key="7">
    <source>
        <dbReference type="ARBA" id="ARBA00023004"/>
    </source>
</evidence>
<keyword evidence="2 10" id="KW-0349">Heme</keyword>
<dbReference type="STRING" id="1088818.A0A2I0AUI2"/>
<dbReference type="SUPFAM" id="SSF48264">
    <property type="entry name" value="Cytochrome P450"/>
    <property type="match status" value="1"/>
</dbReference>
<comment type="similarity">
    <text evidence="11">Belongs to the cytochrome P450 family.</text>
</comment>
<dbReference type="AlphaFoldDB" id="A0A2I0AUI2"/>
<dbReference type="PANTHER" id="PTHR24298">
    <property type="entry name" value="FLAVONOID 3'-MONOOXYGENASE-RELATED"/>
    <property type="match status" value="1"/>
</dbReference>
<keyword evidence="8 11" id="KW-0503">Monooxygenase</keyword>
<dbReference type="PRINTS" id="PR00385">
    <property type="entry name" value="P450"/>
</dbReference>
<dbReference type="FunFam" id="1.10.630.10:FF:000012">
    <property type="entry name" value="Cytochrome P450 family protein"/>
    <property type="match status" value="1"/>
</dbReference>
<evidence type="ECO:0000256" key="10">
    <source>
        <dbReference type="PIRSR" id="PIRSR602401-1"/>
    </source>
</evidence>
<dbReference type="PANTHER" id="PTHR24298:SF800">
    <property type="entry name" value="CYTOCHROME P450 89A2-RELATED"/>
    <property type="match status" value="1"/>
</dbReference>
<dbReference type="InterPro" id="IPR036396">
    <property type="entry name" value="Cyt_P450_sf"/>
</dbReference>
<dbReference type="InterPro" id="IPR002401">
    <property type="entry name" value="Cyt_P450_E_grp-I"/>
</dbReference>
<name>A0A2I0AUI2_9ASPA</name>
<evidence type="ECO:0000256" key="4">
    <source>
        <dbReference type="ARBA" id="ARBA00022723"/>
    </source>
</evidence>
<sequence length="516" mass="59101">MEAVVLILLSLVVPAALYLLLSPSKRSKKLPPGPPAVPFLGNLLWLRNSVSHLNHSLLKDLHAKYGPIITLRVGSRLSIFIADRFLAHKALIELGASFSDRPTLPAANHLLTSDQHNISSGRYGPLWRLFRRNLATEILHPAKIRVFSPAREWVLAVLLRDLESRSAESGDGTVVAMESFQFAMFSLLVFMCFGEKLDEKEIRDIEDAHRSYLQHFHELKVFSFVPSISKYVFRRRWTTILQLKRRQRDLFVPLIRARRAQKENRQQNDKRERFVHSYVDSLIDIKLAEEGGRGLTEDEIVTLCSEFFTAGTDTTATALQWTMAELVKHQEVQQKLLQEIEEAVGIRNGEGIKEEDLQKMQYLKAVIMESLRRHPPAQVVIPHTVTGDIEFEGYTIPKEATVNFVVTEMNWDEKVWEAPKEFRPERFMSGGEGEGVDVTGTREIKMMPFGAGRRICPGYGLAMLHLEYFVANLLREFNWETAEGEEVDFSEKHEFTLVMKNPLRARLSPRRPIKTT</sequence>
<dbReference type="Pfam" id="PF00067">
    <property type="entry name" value="p450"/>
    <property type="match status" value="1"/>
</dbReference>
<proteinExistence type="inferred from homology"/>
<dbReference type="CDD" id="cd11075">
    <property type="entry name" value="CYP77_89"/>
    <property type="match status" value="1"/>
</dbReference>
<keyword evidence="9" id="KW-0472">Membrane</keyword>
<evidence type="ECO:0000256" key="8">
    <source>
        <dbReference type="ARBA" id="ARBA00023033"/>
    </source>
</evidence>
<reference evidence="12 13" key="1">
    <citation type="journal article" date="2017" name="Nature">
        <title>The Apostasia genome and the evolution of orchids.</title>
        <authorList>
            <person name="Zhang G.Q."/>
            <person name="Liu K.W."/>
            <person name="Li Z."/>
            <person name="Lohaus R."/>
            <person name="Hsiao Y.Y."/>
            <person name="Niu S.C."/>
            <person name="Wang J.Y."/>
            <person name="Lin Y.C."/>
            <person name="Xu Q."/>
            <person name="Chen L.J."/>
            <person name="Yoshida K."/>
            <person name="Fujiwara S."/>
            <person name="Wang Z.W."/>
            <person name="Zhang Y.Q."/>
            <person name="Mitsuda N."/>
            <person name="Wang M."/>
            <person name="Liu G.H."/>
            <person name="Pecoraro L."/>
            <person name="Huang H.X."/>
            <person name="Xiao X.J."/>
            <person name="Lin M."/>
            <person name="Wu X.Y."/>
            <person name="Wu W.L."/>
            <person name="Chen Y.Y."/>
            <person name="Chang S.B."/>
            <person name="Sakamoto S."/>
            <person name="Ohme-Takagi M."/>
            <person name="Yagi M."/>
            <person name="Zeng S.J."/>
            <person name="Shen C.Y."/>
            <person name="Yeh C.M."/>
            <person name="Luo Y.B."/>
            <person name="Tsai W.C."/>
            <person name="Van de Peer Y."/>
            <person name="Liu Z.J."/>
        </authorList>
    </citation>
    <scope>NUCLEOTIDE SEQUENCE [LARGE SCALE GENOMIC DNA]</scope>
    <source>
        <strain evidence="13">cv. Shenzhen</strain>
        <tissue evidence="12">Stem</tissue>
    </source>
</reference>
<dbReference type="Proteomes" id="UP000236161">
    <property type="component" value="Unassembled WGS sequence"/>
</dbReference>
<accession>A0A2I0AUI2</accession>
<evidence type="ECO:0000256" key="5">
    <source>
        <dbReference type="ARBA" id="ARBA00022989"/>
    </source>
</evidence>
<dbReference type="Gene3D" id="1.10.630.10">
    <property type="entry name" value="Cytochrome P450"/>
    <property type="match status" value="1"/>
</dbReference>
<dbReference type="InterPro" id="IPR017972">
    <property type="entry name" value="Cyt_P450_CS"/>
</dbReference>
<dbReference type="PROSITE" id="PS00086">
    <property type="entry name" value="CYTOCHROME_P450"/>
    <property type="match status" value="1"/>
</dbReference>